<sequence>MKKKAANIKKEKIKNRSKELKKLIDYSIPGYPEISDWDILVKPPFSIGLILNFRCYSDTVFIIEDANKTPFTFFFDGFLGRLCFGAESYREETAAYIKANSKLEKEAFAAIESAINDFQSEFSGDYHGLSLIRERLEKAKVYAGSKDIVPSFLLDKAR</sequence>
<dbReference type="EMBL" id="CAACVJ010000534">
    <property type="protein sequence ID" value="VEP17274.1"/>
    <property type="molecule type" value="Genomic_DNA"/>
</dbReference>
<protein>
    <submittedName>
        <fullName evidence="1">Uncharacterized protein</fullName>
    </submittedName>
</protein>
<proteinExistence type="predicted"/>
<keyword evidence="2" id="KW-1185">Reference proteome</keyword>
<dbReference type="RefSeq" id="WP_144866964.1">
    <property type="nucleotide sequence ID" value="NZ_LR213817.1"/>
</dbReference>
<name>A0A563W0Q6_9CYAN</name>
<dbReference type="Proteomes" id="UP000320055">
    <property type="component" value="Unassembled WGS sequence"/>
</dbReference>
<dbReference type="AlphaFoldDB" id="A0A563W0Q6"/>
<organism evidence="1 2">
    <name type="scientific">Hyella patelloides LEGE 07179</name>
    <dbReference type="NCBI Taxonomy" id="945734"/>
    <lineage>
        <taxon>Bacteria</taxon>
        <taxon>Bacillati</taxon>
        <taxon>Cyanobacteriota</taxon>
        <taxon>Cyanophyceae</taxon>
        <taxon>Pleurocapsales</taxon>
        <taxon>Hyellaceae</taxon>
        <taxon>Hyella</taxon>
    </lineage>
</organism>
<dbReference type="OrthoDB" id="3477935at2"/>
<accession>A0A563W0Q6</accession>
<reference evidence="1 2" key="1">
    <citation type="submission" date="2019-01" db="EMBL/GenBank/DDBJ databases">
        <authorList>
            <person name="Brito A."/>
        </authorList>
    </citation>
    <scope>NUCLEOTIDE SEQUENCE [LARGE SCALE GENOMIC DNA]</scope>
    <source>
        <strain evidence="1">1</strain>
    </source>
</reference>
<evidence type="ECO:0000313" key="1">
    <source>
        <dbReference type="EMBL" id="VEP17274.1"/>
    </source>
</evidence>
<evidence type="ECO:0000313" key="2">
    <source>
        <dbReference type="Proteomes" id="UP000320055"/>
    </source>
</evidence>
<gene>
    <name evidence="1" type="ORF">H1P_580021</name>
</gene>